<evidence type="ECO:0000256" key="6">
    <source>
        <dbReference type="ARBA" id="ARBA00022679"/>
    </source>
</evidence>
<evidence type="ECO:0000256" key="4">
    <source>
        <dbReference type="ARBA" id="ARBA00014657"/>
    </source>
</evidence>
<dbReference type="NCBIfam" id="NF005589">
    <property type="entry name" value="PRK07314.1"/>
    <property type="match status" value="1"/>
</dbReference>
<dbReference type="PIRSF" id="PIRSF000447">
    <property type="entry name" value="KAS_II"/>
    <property type="match status" value="1"/>
</dbReference>
<dbReference type="PANTHER" id="PTHR11712">
    <property type="entry name" value="POLYKETIDE SYNTHASE-RELATED"/>
    <property type="match status" value="1"/>
</dbReference>
<evidence type="ECO:0000256" key="2">
    <source>
        <dbReference type="ARBA" id="ARBA00008467"/>
    </source>
</evidence>
<dbReference type="Gene3D" id="3.40.47.10">
    <property type="match status" value="2"/>
</dbReference>
<reference evidence="15 16" key="1">
    <citation type="submission" date="2013-10" db="EMBL/GenBank/DDBJ databases">
        <title>Salinisphaera japonica YTM-1 Genome Sequencing.</title>
        <authorList>
            <person name="Lai Q."/>
            <person name="Li C."/>
            <person name="Shao Z."/>
        </authorList>
    </citation>
    <scope>NUCLEOTIDE SEQUENCE [LARGE SCALE GENOMIC DNA]</scope>
    <source>
        <strain evidence="15 16">YTM-1</strain>
    </source>
</reference>
<keyword evidence="16" id="KW-1185">Reference proteome</keyword>
<accession>A0A423Q224</accession>
<comment type="similarity">
    <text evidence="2 11 13">Belongs to the thiolase-like superfamily. Beta-ketoacyl-ACP synthases family.</text>
</comment>
<dbReference type="InterPro" id="IPR018201">
    <property type="entry name" value="Ketoacyl_synth_AS"/>
</dbReference>
<dbReference type="GO" id="GO:0006633">
    <property type="term" value="P:fatty acid biosynthetic process"/>
    <property type="evidence" value="ECO:0007669"/>
    <property type="project" value="UniProtKB-UniRule"/>
</dbReference>
<dbReference type="InParanoid" id="A0A423Q224"/>
<dbReference type="SMART" id="SM00825">
    <property type="entry name" value="PKS_KS"/>
    <property type="match status" value="1"/>
</dbReference>
<dbReference type="CDD" id="cd00834">
    <property type="entry name" value="KAS_I_II"/>
    <property type="match status" value="1"/>
</dbReference>
<dbReference type="InterPro" id="IPR000794">
    <property type="entry name" value="Beta-ketoacyl_synthase"/>
</dbReference>
<sequence length="413" mass="42743">MNQRRVVVTGLGMVSPLANDVENTWAGILAGRSGISTIDSFDTSAYPTRFGGPIRDFDVTDYMSAKEAKRFDPFVHYGVAASTQALADSGLELSDEYNDRVGVAVGSGIGGIGTILKTCAAFHESDYNPKKVSPFFIPSSIANMAAGAVSIQLNLHGPNIAAVSACTTGVHNIGLAARMIAGGDADAMLAGGCEMAVNPIGLAGFCSAKALSTRNDDPQRASRPWDVDRDGFVLSDGAGVLMLEDLDSAEARGAKIYGEVVGFGMSGDAHHITMPSGRGARHCMERALTNAGLTGADIQYVNAHGTSTQAGDVSESQSIEAVLGAGAKNVAVSSTKSMTGHMLGAAGAAEAIFTLLAIRDQVAPPTINLDTPAEGCNLDYVPHEARKMTIDAALSNSFGFGGTNGSLIFKRYV</sequence>
<dbReference type="InterPro" id="IPR014030">
    <property type="entry name" value="Ketoacyl_synth_N"/>
</dbReference>
<dbReference type="OrthoDB" id="9808669at2"/>
<dbReference type="RefSeq" id="WP_123656610.1">
    <property type="nucleotide sequence ID" value="NZ_AYKG01000001.1"/>
</dbReference>
<evidence type="ECO:0000256" key="13">
    <source>
        <dbReference type="RuleBase" id="RU003694"/>
    </source>
</evidence>
<dbReference type="EC" id="2.3.1.179" evidence="3 11"/>
<evidence type="ECO:0000256" key="8">
    <source>
        <dbReference type="ARBA" id="ARBA00023098"/>
    </source>
</evidence>
<dbReference type="PANTHER" id="PTHR11712:SF336">
    <property type="entry name" value="3-OXOACYL-[ACYL-CARRIER-PROTEIN] SYNTHASE, MITOCHONDRIAL"/>
    <property type="match status" value="1"/>
</dbReference>
<evidence type="ECO:0000256" key="9">
    <source>
        <dbReference type="ARBA" id="ARBA00023160"/>
    </source>
</evidence>
<keyword evidence="7" id="KW-0276">Fatty acid metabolism</keyword>
<evidence type="ECO:0000256" key="5">
    <source>
        <dbReference type="ARBA" id="ARBA00022516"/>
    </source>
</evidence>
<evidence type="ECO:0000256" key="7">
    <source>
        <dbReference type="ARBA" id="ARBA00022832"/>
    </source>
</evidence>
<evidence type="ECO:0000256" key="3">
    <source>
        <dbReference type="ARBA" id="ARBA00012356"/>
    </source>
</evidence>
<evidence type="ECO:0000256" key="10">
    <source>
        <dbReference type="ARBA" id="ARBA00023315"/>
    </source>
</evidence>
<dbReference type="AlphaFoldDB" id="A0A423Q224"/>
<evidence type="ECO:0000256" key="12">
    <source>
        <dbReference type="PIRSR" id="PIRSR000447-1"/>
    </source>
</evidence>
<keyword evidence="10 11" id="KW-0012">Acyltransferase</keyword>
<evidence type="ECO:0000256" key="1">
    <source>
        <dbReference type="ARBA" id="ARBA00005194"/>
    </source>
</evidence>
<evidence type="ECO:0000259" key="14">
    <source>
        <dbReference type="PROSITE" id="PS52004"/>
    </source>
</evidence>
<dbReference type="InterPro" id="IPR014031">
    <property type="entry name" value="Ketoacyl_synth_C"/>
</dbReference>
<evidence type="ECO:0000256" key="11">
    <source>
        <dbReference type="PIRNR" id="PIRNR000447"/>
    </source>
</evidence>
<dbReference type="Pfam" id="PF00109">
    <property type="entry name" value="ketoacyl-synt"/>
    <property type="match status" value="1"/>
</dbReference>
<comment type="function">
    <text evidence="11">Involved in the type II fatty acid elongation cycle. Catalyzes the elongation of a wide range of acyl-ACP by the addition of two carbons from malonyl-ACP to an acyl acceptor. Can efficiently catalyze the conversion of palmitoleoyl-ACP (cis-hexadec-9-enoyl-ACP) to cis-vaccenoyl-ACP (cis-octadec-11-enoyl-ACP), an essential step in the thermal regulation of fatty acid composition.</text>
</comment>
<dbReference type="GO" id="GO:0005829">
    <property type="term" value="C:cytosol"/>
    <property type="evidence" value="ECO:0007669"/>
    <property type="project" value="TreeGrafter"/>
</dbReference>
<dbReference type="InterPro" id="IPR020841">
    <property type="entry name" value="PKS_Beta-ketoAc_synthase_dom"/>
</dbReference>
<feature type="domain" description="Ketosynthase family 3 (KS3)" evidence="14">
    <location>
        <begin position="3"/>
        <end position="411"/>
    </location>
</feature>
<comment type="catalytic activity">
    <reaction evidence="11">
        <text>a fatty acyl-[ACP] + malonyl-[ACP] + H(+) = a 3-oxoacyl-[ACP] + holo-[ACP] + CO2</text>
        <dbReference type="Rhea" id="RHEA:22836"/>
        <dbReference type="Rhea" id="RHEA-COMP:9623"/>
        <dbReference type="Rhea" id="RHEA-COMP:9685"/>
        <dbReference type="Rhea" id="RHEA-COMP:9916"/>
        <dbReference type="Rhea" id="RHEA-COMP:14125"/>
        <dbReference type="ChEBI" id="CHEBI:15378"/>
        <dbReference type="ChEBI" id="CHEBI:16526"/>
        <dbReference type="ChEBI" id="CHEBI:64479"/>
        <dbReference type="ChEBI" id="CHEBI:78449"/>
        <dbReference type="ChEBI" id="CHEBI:78776"/>
        <dbReference type="ChEBI" id="CHEBI:138651"/>
    </reaction>
</comment>
<dbReference type="Pfam" id="PF02801">
    <property type="entry name" value="Ketoacyl-synt_C"/>
    <property type="match status" value="1"/>
</dbReference>
<name>A0A423Q224_9GAMM</name>
<dbReference type="FunCoup" id="A0A423Q224">
    <property type="interactions" value="594"/>
</dbReference>
<gene>
    <name evidence="15" type="ORF">SAJA_00045</name>
</gene>
<organism evidence="15 16">
    <name type="scientific">Salinisphaera japonica YTM-1</name>
    <dbReference type="NCBI Taxonomy" id="1209778"/>
    <lineage>
        <taxon>Bacteria</taxon>
        <taxon>Pseudomonadati</taxon>
        <taxon>Pseudomonadota</taxon>
        <taxon>Gammaproteobacteria</taxon>
        <taxon>Salinisphaerales</taxon>
        <taxon>Salinisphaeraceae</taxon>
        <taxon>Salinisphaera</taxon>
    </lineage>
</organism>
<dbReference type="InterPro" id="IPR017568">
    <property type="entry name" value="3-oxoacyl-ACP_synth-2"/>
</dbReference>
<protein>
    <recommendedName>
        <fullName evidence="4 11">3-oxoacyl-[acyl-carrier-protein] synthase 2</fullName>
        <ecNumber evidence="3 11">2.3.1.179</ecNumber>
    </recommendedName>
</protein>
<dbReference type="Proteomes" id="UP000285310">
    <property type="component" value="Unassembled WGS sequence"/>
</dbReference>
<dbReference type="FunFam" id="3.40.47.10:FF:000009">
    <property type="entry name" value="3-oxoacyl-[acyl-carrier-protein] synthase 2"/>
    <property type="match status" value="1"/>
</dbReference>
<comment type="pathway">
    <text evidence="1 11">Lipid metabolism; fatty acid biosynthesis.</text>
</comment>
<dbReference type="GO" id="GO:0004315">
    <property type="term" value="F:3-oxoacyl-[acyl-carrier-protein] synthase activity"/>
    <property type="evidence" value="ECO:0007669"/>
    <property type="project" value="UniProtKB-UniRule"/>
</dbReference>
<proteinExistence type="inferred from homology"/>
<dbReference type="NCBIfam" id="TIGR03150">
    <property type="entry name" value="fabF"/>
    <property type="match status" value="1"/>
</dbReference>
<comment type="caution">
    <text evidence="15">The sequence shown here is derived from an EMBL/GenBank/DDBJ whole genome shotgun (WGS) entry which is preliminary data.</text>
</comment>
<keyword evidence="6 11" id="KW-0808">Transferase</keyword>
<dbReference type="InterPro" id="IPR016039">
    <property type="entry name" value="Thiolase-like"/>
</dbReference>
<dbReference type="SUPFAM" id="SSF53901">
    <property type="entry name" value="Thiolase-like"/>
    <property type="match status" value="2"/>
</dbReference>
<evidence type="ECO:0000313" key="16">
    <source>
        <dbReference type="Proteomes" id="UP000285310"/>
    </source>
</evidence>
<keyword evidence="9 11" id="KW-0275">Fatty acid biosynthesis</keyword>
<evidence type="ECO:0000313" key="15">
    <source>
        <dbReference type="EMBL" id="ROO32684.1"/>
    </source>
</evidence>
<dbReference type="PROSITE" id="PS52004">
    <property type="entry name" value="KS3_2"/>
    <property type="match status" value="1"/>
</dbReference>
<comment type="catalytic activity">
    <reaction evidence="11">
        <text>(9Z)-hexadecenoyl-[ACP] + malonyl-[ACP] + H(+) = 3-oxo-(11Z)-octadecenoyl-[ACP] + holo-[ACP] + CO2</text>
        <dbReference type="Rhea" id="RHEA:55040"/>
        <dbReference type="Rhea" id="RHEA-COMP:9623"/>
        <dbReference type="Rhea" id="RHEA-COMP:9685"/>
        <dbReference type="Rhea" id="RHEA-COMP:10800"/>
        <dbReference type="Rhea" id="RHEA-COMP:14074"/>
        <dbReference type="ChEBI" id="CHEBI:15378"/>
        <dbReference type="ChEBI" id="CHEBI:16526"/>
        <dbReference type="ChEBI" id="CHEBI:64479"/>
        <dbReference type="ChEBI" id="CHEBI:78449"/>
        <dbReference type="ChEBI" id="CHEBI:83989"/>
        <dbReference type="ChEBI" id="CHEBI:138538"/>
        <dbReference type="EC" id="2.3.1.179"/>
    </reaction>
</comment>
<keyword evidence="5 11" id="KW-0444">Lipid biosynthesis</keyword>
<feature type="active site" description="For beta-ketoacyl synthase activity" evidence="12">
    <location>
        <position position="166"/>
    </location>
</feature>
<dbReference type="UniPathway" id="UPA00094"/>
<dbReference type="EMBL" id="AYKG01000001">
    <property type="protein sequence ID" value="ROO32684.1"/>
    <property type="molecule type" value="Genomic_DNA"/>
</dbReference>
<keyword evidence="8" id="KW-0443">Lipid metabolism</keyword>
<dbReference type="PROSITE" id="PS00606">
    <property type="entry name" value="KS3_1"/>
    <property type="match status" value="1"/>
</dbReference>